<evidence type="ECO:0000313" key="8">
    <source>
        <dbReference type="Proteomes" id="UP000295096"/>
    </source>
</evidence>
<dbReference type="GO" id="GO:0046306">
    <property type="term" value="P:alkanesulfonate catabolic process"/>
    <property type="evidence" value="ECO:0007669"/>
    <property type="project" value="TreeGrafter"/>
</dbReference>
<proteinExistence type="predicted"/>
<feature type="domain" description="Luciferase-like" evidence="6">
    <location>
        <begin position="57"/>
        <end position="328"/>
    </location>
</feature>
<dbReference type="Proteomes" id="UP000295096">
    <property type="component" value="Unassembled WGS sequence"/>
</dbReference>
<dbReference type="OrthoDB" id="5728724at2"/>
<reference evidence="7 8" key="1">
    <citation type="journal article" date="2016" name="J. Microbiol.">
        <title>Dankookia rubra gen. nov., sp. nov., an alphaproteobacterium isolated from sediment of a shallow stream.</title>
        <authorList>
            <person name="Kim W.H."/>
            <person name="Kim D.H."/>
            <person name="Kang K."/>
            <person name="Ahn T.Y."/>
        </authorList>
    </citation>
    <scope>NUCLEOTIDE SEQUENCE [LARGE SCALE GENOMIC DNA]</scope>
    <source>
        <strain evidence="7 8">JCM30602</strain>
    </source>
</reference>
<keyword evidence="4" id="KW-0503">Monooxygenase</keyword>
<organism evidence="7 8">
    <name type="scientific">Dankookia rubra</name>
    <dbReference type="NCBI Taxonomy" id="1442381"/>
    <lineage>
        <taxon>Bacteria</taxon>
        <taxon>Pseudomonadati</taxon>
        <taxon>Pseudomonadota</taxon>
        <taxon>Alphaproteobacteria</taxon>
        <taxon>Acetobacterales</taxon>
        <taxon>Roseomonadaceae</taxon>
        <taxon>Dankookia</taxon>
    </lineage>
</organism>
<evidence type="ECO:0000256" key="4">
    <source>
        <dbReference type="ARBA" id="ARBA00023033"/>
    </source>
</evidence>
<keyword evidence="1" id="KW-0285">Flavoprotein</keyword>
<dbReference type="Pfam" id="PF00296">
    <property type="entry name" value="Bac_luciferase"/>
    <property type="match status" value="1"/>
</dbReference>
<keyword evidence="2" id="KW-0288">FMN</keyword>
<keyword evidence="8" id="KW-1185">Reference proteome</keyword>
<evidence type="ECO:0000256" key="5">
    <source>
        <dbReference type="SAM" id="MobiDB-lite"/>
    </source>
</evidence>
<name>A0A4R5Q7H5_9PROT</name>
<dbReference type="EMBL" id="SMSJ01000141">
    <property type="protein sequence ID" value="TDH58221.1"/>
    <property type="molecule type" value="Genomic_DNA"/>
</dbReference>
<sequence length="338" mass="36693">MRESALAMKRRSGLRSPLNASRCSQRPGRGAISAGQEEGEGPMRLGVMLPLGDIGGEPSAIREFAEAAEAMGFTNLGLPDHVLSGRPGEGEQSALSSGLYQDPLVCFGFLSAVCRPTTEFSTQVLILPQRQAALVAKQAACLDVLCGGRFRLGIGVGWNPVEFTGLNETFSNRGRRSAEQVAVMQTLWAEPYVTFAGKYHRIEDAGINPLPVHRRIPVWFGGHVPQTLERIATLGDGWIMNAYPPGPEIEAEMDKLRRLTEAAGRDPAAVGLEVWISGGAGDEASWRAEAEYWKRLGATHLTLTNTFNRRHHKRIAGRGMADHLAVMRRFVAAVADVV</sequence>
<protein>
    <submittedName>
        <fullName evidence="7">LLM class F420-dependent oxidoreductase</fullName>
    </submittedName>
</protein>
<evidence type="ECO:0000259" key="6">
    <source>
        <dbReference type="Pfam" id="PF00296"/>
    </source>
</evidence>
<feature type="region of interest" description="Disordered" evidence="5">
    <location>
        <begin position="1"/>
        <end position="39"/>
    </location>
</feature>
<evidence type="ECO:0000256" key="2">
    <source>
        <dbReference type="ARBA" id="ARBA00022643"/>
    </source>
</evidence>
<evidence type="ECO:0000256" key="1">
    <source>
        <dbReference type="ARBA" id="ARBA00022630"/>
    </source>
</evidence>
<dbReference type="SUPFAM" id="SSF51679">
    <property type="entry name" value="Bacterial luciferase-like"/>
    <property type="match status" value="1"/>
</dbReference>
<accession>A0A4R5Q7H5</accession>
<dbReference type="InterPro" id="IPR019921">
    <property type="entry name" value="Lucif-like_OxRdtase_Rv2161c"/>
</dbReference>
<dbReference type="GO" id="GO:0008726">
    <property type="term" value="F:alkanesulfonate monooxygenase activity"/>
    <property type="evidence" value="ECO:0007669"/>
    <property type="project" value="TreeGrafter"/>
</dbReference>
<dbReference type="InterPro" id="IPR036661">
    <property type="entry name" value="Luciferase-like_sf"/>
</dbReference>
<dbReference type="AlphaFoldDB" id="A0A4R5Q7H5"/>
<gene>
    <name evidence="7" type="ORF">E2C06_33710</name>
</gene>
<dbReference type="PANTHER" id="PTHR42847">
    <property type="entry name" value="ALKANESULFONATE MONOOXYGENASE"/>
    <property type="match status" value="1"/>
</dbReference>
<dbReference type="Gene3D" id="3.20.20.30">
    <property type="entry name" value="Luciferase-like domain"/>
    <property type="match status" value="1"/>
</dbReference>
<dbReference type="InterPro" id="IPR011251">
    <property type="entry name" value="Luciferase-like_dom"/>
</dbReference>
<keyword evidence="3" id="KW-0560">Oxidoreductase</keyword>
<evidence type="ECO:0000256" key="3">
    <source>
        <dbReference type="ARBA" id="ARBA00023002"/>
    </source>
</evidence>
<evidence type="ECO:0000313" key="7">
    <source>
        <dbReference type="EMBL" id="TDH58221.1"/>
    </source>
</evidence>
<dbReference type="NCBIfam" id="TIGR03619">
    <property type="entry name" value="F420_Rv2161c"/>
    <property type="match status" value="1"/>
</dbReference>
<dbReference type="PANTHER" id="PTHR42847:SF4">
    <property type="entry name" value="ALKANESULFONATE MONOOXYGENASE-RELATED"/>
    <property type="match status" value="1"/>
</dbReference>
<comment type="caution">
    <text evidence="7">The sequence shown here is derived from an EMBL/GenBank/DDBJ whole genome shotgun (WGS) entry which is preliminary data.</text>
</comment>
<dbReference type="InterPro" id="IPR050172">
    <property type="entry name" value="SsuD_RutA_monooxygenase"/>
</dbReference>